<evidence type="ECO:0000313" key="1">
    <source>
        <dbReference type="EMBL" id="KAF4632846.1"/>
    </source>
</evidence>
<keyword evidence="2" id="KW-1185">Reference proteome</keyword>
<name>A0A8H4W454_9HELO</name>
<dbReference type="Proteomes" id="UP000566819">
    <property type="component" value="Unassembled WGS sequence"/>
</dbReference>
<dbReference type="AlphaFoldDB" id="A0A8H4W454"/>
<organism evidence="1 2">
    <name type="scientific">Cudoniella acicularis</name>
    <dbReference type="NCBI Taxonomy" id="354080"/>
    <lineage>
        <taxon>Eukaryota</taxon>
        <taxon>Fungi</taxon>
        <taxon>Dikarya</taxon>
        <taxon>Ascomycota</taxon>
        <taxon>Pezizomycotina</taxon>
        <taxon>Leotiomycetes</taxon>
        <taxon>Helotiales</taxon>
        <taxon>Tricladiaceae</taxon>
        <taxon>Cudoniella</taxon>
    </lineage>
</organism>
<accession>A0A8H4W454</accession>
<sequence length="181" mass="21293">MKYGYNGRHIDLEEQLLNWVEVDPADLLQYQKDPDPFMEIWGFWDVITFRGCDEIPELQDFARDHEGEKGAFVQGLSRKIETKLRSEREAFVQEGSLISWNIPAVNMVHLGTASKMRKLFALRDLYWRTYREREKREMEFGVPVADRIIPARPGTPRWGPAGYEDDMEAWREIGYEGFKSD</sequence>
<protein>
    <submittedName>
        <fullName evidence="1">Uncharacterized protein</fullName>
    </submittedName>
</protein>
<dbReference type="EMBL" id="JAAMPI010000311">
    <property type="protein sequence ID" value="KAF4632846.1"/>
    <property type="molecule type" value="Genomic_DNA"/>
</dbReference>
<dbReference type="OrthoDB" id="3513892at2759"/>
<proteinExistence type="predicted"/>
<evidence type="ECO:0000313" key="2">
    <source>
        <dbReference type="Proteomes" id="UP000566819"/>
    </source>
</evidence>
<gene>
    <name evidence="1" type="ORF">G7Y89_g5272</name>
</gene>
<reference evidence="1 2" key="1">
    <citation type="submission" date="2020-03" db="EMBL/GenBank/DDBJ databases">
        <title>Draft Genome Sequence of Cudoniella acicularis.</title>
        <authorList>
            <person name="Buettner E."/>
            <person name="Kellner H."/>
        </authorList>
    </citation>
    <scope>NUCLEOTIDE SEQUENCE [LARGE SCALE GENOMIC DNA]</scope>
    <source>
        <strain evidence="1 2">DSM 108380</strain>
    </source>
</reference>
<comment type="caution">
    <text evidence="1">The sequence shown here is derived from an EMBL/GenBank/DDBJ whole genome shotgun (WGS) entry which is preliminary data.</text>
</comment>